<organism evidence="2 3">
    <name type="scientific">Haemaphysalis longicornis</name>
    <name type="common">Bush tick</name>
    <dbReference type="NCBI Taxonomy" id="44386"/>
    <lineage>
        <taxon>Eukaryota</taxon>
        <taxon>Metazoa</taxon>
        <taxon>Ecdysozoa</taxon>
        <taxon>Arthropoda</taxon>
        <taxon>Chelicerata</taxon>
        <taxon>Arachnida</taxon>
        <taxon>Acari</taxon>
        <taxon>Parasitiformes</taxon>
        <taxon>Ixodida</taxon>
        <taxon>Ixodoidea</taxon>
        <taxon>Ixodidae</taxon>
        <taxon>Haemaphysalinae</taxon>
        <taxon>Haemaphysalis</taxon>
    </lineage>
</organism>
<reference evidence="2 3" key="1">
    <citation type="journal article" date="2020" name="Cell">
        <title>Large-Scale Comparative Analyses of Tick Genomes Elucidate Their Genetic Diversity and Vector Capacities.</title>
        <authorList>
            <consortium name="Tick Genome and Microbiome Consortium (TIGMIC)"/>
            <person name="Jia N."/>
            <person name="Wang J."/>
            <person name="Shi W."/>
            <person name="Du L."/>
            <person name="Sun Y."/>
            <person name="Zhan W."/>
            <person name="Jiang J.F."/>
            <person name="Wang Q."/>
            <person name="Zhang B."/>
            <person name="Ji P."/>
            <person name="Bell-Sakyi L."/>
            <person name="Cui X.M."/>
            <person name="Yuan T.T."/>
            <person name="Jiang B.G."/>
            <person name="Yang W.F."/>
            <person name="Lam T.T."/>
            <person name="Chang Q.C."/>
            <person name="Ding S.J."/>
            <person name="Wang X.J."/>
            <person name="Zhu J.G."/>
            <person name="Ruan X.D."/>
            <person name="Zhao L."/>
            <person name="Wei J.T."/>
            <person name="Ye R.Z."/>
            <person name="Que T.C."/>
            <person name="Du C.H."/>
            <person name="Zhou Y.H."/>
            <person name="Cheng J.X."/>
            <person name="Dai P.F."/>
            <person name="Guo W.B."/>
            <person name="Han X.H."/>
            <person name="Huang E.J."/>
            <person name="Li L.F."/>
            <person name="Wei W."/>
            <person name="Gao Y.C."/>
            <person name="Liu J.Z."/>
            <person name="Shao H.Z."/>
            <person name="Wang X."/>
            <person name="Wang C.C."/>
            <person name="Yang T.C."/>
            <person name="Huo Q.B."/>
            <person name="Li W."/>
            <person name="Chen H.Y."/>
            <person name="Chen S.E."/>
            <person name="Zhou L.G."/>
            <person name="Ni X.B."/>
            <person name="Tian J.H."/>
            <person name="Sheng Y."/>
            <person name="Liu T."/>
            <person name="Pan Y.S."/>
            <person name="Xia L.Y."/>
            <person name="Li J."/>
            <person name="Zhao F."/>
            <person name="Cao W.C."/>
        </authorList>
    </citation>
    <scope>NUCLEOTIDE SEQUENCE [LARGE SCALE GENOMIC DNA]</scope>
    <source>
        <strain evidence="2">HaeL-2018</strain>
    </source>
</reference>
<evidence type="ECO:0000313" key="3">
    <source>
        <dbReference type="Proteomes" id="UP000821853"/>
    </source>
</evidence>
<gene>
    <name evidence="2" type="ORF">HPB48_013923</name>
</gene>
<name>A0A9J6GUA1_HAELO</name>
<dbReference type="OrthoDB" id="8066225at2759"/>
<feature type="region of interest" description="Disordered" evidence="1">
    <location>
        <begin position="191"/>
        <end position="210"/>
    </location>
</feature>
<dbReference type="VEuPathDB" id="VectorBase:HLOH_052596"/>
<proteinExistence type="predicted"/>
<comment type="caution">
    <text evidence="2">The sequence shown here is derived from an EMBL/GenBank/DDBJ whole genome shotgun (WGS) entry which is preliminary data.</text>
</comment>
<evidence type="ECO:0000256" key="1">
    <source>
        <dbReference type="SAM" id="MobiDB-lite"/>
    </source>
</evidence>
<sequence>MPQKKHQGLPQHPLMPTLGPLLALECRSLLRGRLPQPASLALLSRLRKKPWTQRQALRCTDGTETEVKRELRKELLNEQLRTQFLNGLRDPVRRFTLSRDPKNFQEAIDAAVREERNERTVNGGRTPVRSVRKARGKLKSSTHGSKGSNACWNLASRYKMNKCSKKTGVAATRRDGRLAIRAASVDTLLGTVGNARPPRANREGTTSQRSHLGSTFTICQEHGPPTPTGTRIPAPPRTALLEHVHTAAPHRNDFLAPRPSASRTTGYQPLNG</sequence>
<keyword evidence="3" id="KW-1185">Reference proteome</keyword>
<feature type="compositionally biased region" description="Polar residues" evidence="1">
    <location>
        <begin position="261"/>
        <end position="272"/>
    </location>
</feature>
<accession>A0A9J6GUA1</accession>
<evidence type="ECO:0000313" key="2">
    <source>
        <dbReference type="EMBL" id="KAH9377927.1"/>
    </source>
</evidence>
<dbReference type="Proteomes" id="UP000821853">
    <property type="component" value="Unassembled WGS sequence"/>
</dbReference>
<dbReference type="EMBL" id="JABSTR010000008">
    <property type="protein sequence ID" value="KAH9377927.1"/>
    <property type="molecule type" value="Genomic_DNA"/>
</dbReference>
<protein>
    <submittedName>
        <fullName evidence="2">Uncharacterized protein</fullName>
    </submittedName>
</protein>
<dbReference type="AlphaFoldDB" id="A0A9J6GUA1"/>
<feature type="region of interest" description="Disordered" evidence="1">
    <location>
        <begin position="249"/>
        <end position="272"/>
    </location>
</feature>